<feature type="region of interest" description="Disordered" evidence="1">
    <location>
        <begin position="1"/>
        <end position="31"/>
    </location>
</feature>
<dbReference type="EnsemblProtists" id="HpaT808178">
    <property type="protein sequence ID" value="HpaP808178"/>
    <property type="gene ID" value="HpaG808178"/>
</dbReference>
<dbReference type="VEuPathDB" id="FungiDB:HpaG808178"/>
<protein>
    <submittedName>
        <fullName evidence="2">Uncharacterized protein</fullName>
    </submittedName>
</protein>
<evidence type="ECO:0000313" key="2">
    <source>
        <dbReference type="EnsemblProtists" id="HpaP808178"/>
    </source>
</evidence>
<name>M4BP40_HYAAE</name>
<dbReference type="HOGENOM" id="CLU_3000537_0_0_1"/>
<dbReference type="AlphaFoldDB" id="M4BP40"/>
<keyword evidence="3" id="KW-1185">Reference proteome</keyword>
<proteinExistence type="predicted"/>
<dbReference type="InParanoid" id="M4BP40"/>
<accession>M4BP40</accession>
<dbReference type="Proteomes" id="UP000011713">
    <property type="component" value="Unassembled WGS sequence"/>
</dbReference>
<evidence type="ECO:0000313" key="3">
    <source>
        <dbReference type="Proteomes" id="UP000011713"/>
    </source>
</evidence>
<reference evidence="3" key="1">
    <citation type="journal article" date="2010" name="Science">
        <title>Signatures of adaptation to obligate biotrophy in the Hyaloperonospora arabidopsidis genome.</title>
        <authorList>
            <person name="Baxter L."/>
            <person name="Tripathy S."/>
            <person name="Ishaque N."/>
            <person name="Boot N."/>
            <person name="Cabral A."/>
            <person name="Kemen E."/>
            <person name="Thines M."/>
            <person name="Ah-Fong A."/>
            <person name="Anderson R."/>
            <person name="Badejoko W."/>
            <person name="Bittner-Eddy P."/>
            <person name="Boore J.L."/>
            <person name="Chibucos M.C."/>
            <person name="Coates M."/>
            <person name="Dehal P."/>
            <person name="Delehaunty K."/>
            <person name="Dong S."/>
            <person name="Downton P."/>
            <person name="Dumas B."/>
            <person name="Fabro G."/>
            <person name="Fronick C."/>
            <person name="Fuerstenberg S.I."/>
            <person name="Fulton L."/>
            <person name="Gaulin E."/>
            <person name="Govers F."/>
            <person name="Hughes L."/>
            <person name="Humphray S."/>
            <person name="Jiang R.H."/>
            <person name="Judelson H."/>
            <person name="Kamoun S."/>
            <person name="Kyung K."/>
            <person name="Meijer H."/>
            <person name="Minx P."/>
            <person name="Morris P."/>
            <person name="Nelson J."/>
            <person name="Phuntumart V."/>
            <person name="Qutob D."/>
            <person name="Rehmany A."/>
            <person name="Rougon-Cardoso A."/>
            <person name="Ryden P."/>
            <person name="Torto-Alalibo T."/>
            <person name="Studholme D."/>
            <person name="Wang Y."/>
            <person name="Win J."/>
            <person name="Wood J."/>
            <person name="Clifton S.W."/>
            <person name="Rogers J."/>
            <person name="Van den Ackerveken G."/>
            <person name="Jones J.D."/>
            <person name="McDowell J.M."/>
            <person name="Beynon J."/>
            <person name="Tyler B.M."/>
        </authorList>
    </citation>
    <scope>NUCLEOTIDE SEQUENCE [LARGE SCALE GENOMIC DNA]</scope>
    <source>
        <strain evidence="3">Emoy2</strain>
    </source>
</reference>
<evidence type="ECO:0000256" key="1">
    <source>
        <dbReference type="SAM" id="MobiDB-lite"/>
    </source>
</evidence>
<organism evidence="2 3">
    <name type="scientific">Hyaloperonospora arabidopsidis (strain Emoy2)</name>
    <name type="common">Downy mildew agent</name>
    <name type="synonym">Peronospora arabidopsidis</name>
    <dbReference type="NCBI Taxonomy" id="559515"/>
    <lineage>
        <taxon>Eukaryota</taxon>
        <taxon>Sar</taxon>
        <taxon>Stramenopiles</taxon>
        <taxon>Oomycota</taxon>
        <taxon>Peronosporomycetes</taxon>
        <taxon>Peronosporales</taxon>
        <taxon>Peronosporaceae</taxon>
        <taxon>Hyaloperonospora</taxon>
    </lineage>
</organism>
<sequence length="57" mass="6577">MCTMRANWQPRRRAAGSQPTSLFPRAGSMSHEVSPTSYYQLLVCIYVKPTLYVRRGR</sequence>
<reference evidence="2" key="2">
    <citation type="submission" date="2015-06" db="UniProtKB">
        <authorList>
            <consortium name="EnsemblProtists"/>
        </authorList>
    </citation>
    <scope>IDENTIFICATION</scope>
    <source>
        <strain evidence="2">Emoy2</strain>
    </source>
</reference>
<dbReference type="EMBL" id="JH598483">
    <property type="status" value="NOT_ANNOTATED_CDS"/>
    <property type="molecule type" value="Genomic_DNA"/>
</dbReference>